<dbReference type="Proteomes" id="UP000824596">
    <property type="component" value="Unassembled WGS sequence"/>
</dbReference>
<evidence type="ECO:0000313" key="2">
    <source>
        <dbReference type="EMBL" id="KAH0958260.1"/>
    </source>
</evidence>
<sequence>MADKDNSGKKVRFESKYLTNKSGTSAKNVRDKLESSSDSDQSQASAGSDASEANVVGTEVLPTPPKLRNIVCRKAAVTREFDNLVAEGWGRAKSRNVAQEFVEQVLATEEHKWSDAQRFVNYTAVRPRVFSNPRSLPLVGRESHVS</sequence>
<organism evidence="2 3">
    <name type="scientific">Hirsutella rhossiliensis</name>
    <dbReference type="NCBI Taxonomy" id="111463"/>
    <lineage>
        <taxon>Eukaryota</taxon>
        <taxon>Fungi</taxon>
        <taxon>Dikarya</taxon>
        <taxon>Ascomycota</taxon>
        <taxon>Pezizomycotina</taxon>
        <taxon>Sordariomycetes</taxon>
        <taxon>Hypocreomycetidae</taxon>
        <taxon>Hypocreales</taxon>
        <taxon>Ophiocordycipitaceae</taxon>
        <taxon>Hirsutella</taxon>
    </lineage>
</organism>
<dbReference type="AlphaFoldDB" id="A0A9P8MND6"/>
<name>A0A9P8MND6_9HYPO</name>
<proteinExistence type="predicted"/>
<accession>A0A9P8MND6</accession>
<evidence type="ECO:0000256" key="1">
    <source>
        <dbReference type="SAM" id="MobiDB-lite"/>
    </source>
</evidence>
<reference evidence="2" key="1">
    <citation type="submission" date="2021-09" db="EMBL/GenBank/DDBJ databases">
        <title>A high-quality genome of the endoparasitic fungus Hirsutella rhossiliensis with a comparison of Hirsutella genomes reveals transposable elements contributing to genome size variation.</title>
        <authorList>
            <person name="Lin R."/>
            <person name="Jiao Y."/>
            <person name="Sun X."/>
            <person name="Ling J."/>
            <person name="Xie B."/>
            <person name="Cheng X."/>
        </authorList>
    </citation>
    <scope>NUCLEOTIDE SEQUENCE</scope>
    <source>
        <strain evidence="2">HR02</strain>
    </source>
</reference>
<protein>
    <submittedName>
        <fullName evidence="2">Uncharacterized protein</fullName>
    </submittedName>
</protein>
<dbReference type="GeneID" id="68359690"/>
<dbReference type="EMBL" id="JAIZPD010000016">
    <property type="protein sequence ID" value="KAH0958260.1"/>
    <property type="molecule type" value="Genomic_DNA"/>
</dbReference>
<dbReference type="RefSeq" id="XP_044715774.1">
    <property type="nucleotide sequence ID" value="XM_044869032.1"/>
</dbReference>
<keyword evidence="3" id="KW-1185">Reference proteome</keyword>
<comment type="caution">
    <text evidence="2">The sequence shown here is derived from an EMBL/GenBank/DDBJ whole genome shotgun (WGS) entry which is preliminary data.</text>
</comment>
<gene>
    <name evidence="2" type="ORF">HRG_10561</name>
</gene>
<feature type="region of interest" description="Disordered" evidence="1">
    <location>
        <begin position="22"/>
        <end position="60"/>
    </location>
</feature>
<feature type="compositionally biased region" description="Low complexity" evidence="1">
    <location>
        <begin position="36"/>
        <end position="51"/>
    </location>
</feature>
<evidence type="ECO:0000313" key="3">
    <source>
        <dbReference type="Proteomes" id="UP000824596"/>
    </source>
</evidence>